<sequence length="90" mass="10078">MTPNTVPSTRLDTRWRKYRGKVFIARGDNAFELSEVAAFIYKSIDGSRTIRQLGEGLAAEYDIAVEDAVSDIEELLTDLVTADVIDIRDL</sequence>
<comment type="caution">
    <text evidence="1">The sequence shown here is derived from an EMBL/GenBank/DDBJ whole genome shotgun (WGS) entry which is preliminary data.</text>
</comment>
<keyword evidence="2" id="KW-1185">Reference proteome</keyword>
<dbReference type="RefSeq" id="WP_196925648.1">
    <property type="nucleotide sequence ID" value="NZ_JADOTX010000001.1"/>
</dbReference>
<organism evidence="1 2">
    <name type="scientific">Micromonospora ureilytica</name>
    <dbReference type="NCBI Taxonomy" id="709868"/>
    <lineage>
        <taxon>Bacteria</taxon>
        <taxon>Bacillati</taxon>
        <taxon>Actinomycetota</taxon>
        <taxon>Actinomycetes</taxon>
        <taxon>Micromonosporales</taxon>
        <taxon>Micromonosporaceae</taxon>
        <taxon>Micromonospora</taxon>
    </lineage>
</organism>
<gene>
    <name evidence="1" type="ORF">IW248_000745</name>
</gene>
<protein>
    <recommendedName>
        <fullName evidence="3">PqqD family protein</fullName>
    </recommendedName>
</protein>
<evidence type="ECO:0000313" key="2">
    <source>
        <dbReference type="Proteomes" id="UP000614915"/>
    </source>
</evidence>
<name>A0ABS0JBM6_9ACTN</name>
<dbReference type="Gene3D" id="1.10.10.1150">
    <property type="entry name" value="Coenzyme PQQ synthesis protein D (PqqD)"/>
    <property type="match status" value="1"/>
</dbReference>
<dbReference type="InterPro" id="IPR008792">
    <property type="entry name" value="PQQD"/>
</dbReference>
<dbReference type="Proteomes" id="UP000614915">
    <property type="component" value="Unassembled WGS sequence"/>
</dbReference>
<proteinExistence type="predicted"/>
<evidence type="ECO:0000313" key="1">
    <source>
        <dbReference type="EMBL" id="MBG6064458.1"/>
    </source>
</evidence>
<dbReference type="EMBL" id="JADOTX010000001">
    <property type="protein sequence ID" value="MBG6064458.1"/>
    <property type="molecule type" value="Genomic_DNA"/>
</dbReference>
<dbReference type="Pfam" id="PF05402">
    <property type="entry name" value="PqqD"/>
    <property type="match status" value="1"/>
</dbReference>
<reference evidence="1 2" key="1">
    <citation type="submission" date="2020-11" db="EMBL/GenBank/DDBJ databases">
        <title>Sequencing the genomes of 1000 actinobacteria strains.</title>
        <authorList>
            <person name="Klenk H.-P."/>
        </authorList>
    </citation>
    <scope>NUCLEOTIDE SEQUENCE [LARGE SCALE GENOMIC DNA]</scope>
    <source>
        <strain evidence="1 2">DSM 101692</strain>
    </source>
</reference>
<dbReference type="InterPro" id="IPR041881">
    <property type="entry name" value="PqqD_sf"/>
</dbReference>
<accession>A0ABS0JBM6</accession>
<evidence type="ECO:0008006" key="3">
    <source>
        <dbReference type="Google" id="ProtNLM"/>
    </source>
</evidence>